<dbReference type="InterPro" id="IPR025161">
    <property type="entry name" value="IS402-like_dom"/>
</dbReference>
<protein>
    <submittedName>
        <fullName evidence="3">Putative transposase of IS4/5 family DUF4096</fullName>
    </submittedName>
</protein>
<dbReference type="Proteomes" id="UP000316905">
    <property type="component" value="Unassembled WGS sequence"/>
</dbReference>
<feature type="domain" description="Insertion element IS402-like" evidence="2">
    <location>
        <begin position="11"/>
        <end position="78"/>
    </location>
</feature>
<feature type="compositionally biased region" description="Basic and acidic residues" evidence="1">
    <location>
        <begin position="105"/>
        <end position="119"/>
    </location>
</feature>
<keyword evidence="4" id="KW-1185">Reference proteome</keyword>
<evidence type="ECO:0000256" key="1">
    <source>
        <dbReference type="SAM" id="MobiDB-lite"/>
    </source>
</evidence>
<dbReference type="PANTHER" id="PTHR30007:SF0">
    <property type="entry name" value="TRANSPOSASE"/>
    <property type="match status" value="1"/>
</dbReference>
<organism evidence="3 4">
    <name type="scientific">Pseudomonas duriflava</name>
    <dbReference type="NCBI Taxonomy" id="459528"/>
    <lineage>
        <taxon>Bacteria</taxon>
        <taxon>Pseudomonadati</taxon>
        <taxon>Pseudomonadota</taxon>
        <taxon>Gammaproteobacteria</taxon>
        <taxon>Pseudomonadales</taxon>
        <taxon>Pseudomonadaceae</taxon>
        <taxon>Pseudomonas</taxon>
    </lineage>
</organism>
<evidence type="ECO:0000313" key="3">
    <source>
        <dbReference type="EMBL" id="TWI45213.1"/>
    </source>
</evidence>
<accession>A0A562PLL9</accession>
<proteinExistence type="predicted"/>
<feature type="region of interest" description="Disordered" evidence="1">
    <location>
        <begin position="88"/>
        <end position="119"/>
    </location>
</feature>
<dbReference type="EMBL" id="VLKY01000039">
    <property type="protein sequence ID" value="TWI45213.1"/>
    <property type="molecule type" value="Genomic_DNA"/>
</dbReference>
<sequence>MRTKTYPSDISRERFDRIRPLLEQARKHTKPRRVDLYEVWCAVLYLLRTGCQWRALPSDFPKWRTVYAYFAKWREPDGLLERALKKSGWRGSRETGAQRLQQILDRGRAEREEHGHSQA</sequence>
<comment type="caution">
    <text evidence="3">The sequence shown here is derived from an EMBL/GenBank/DDBJ whole genome shotgun (WGS) entry which is preliminary data.</text>
</comment>
<evidence type="ECO:0000259" key="2">
    <source>
        <dbReference type="Pfam" id="PF13340"/>
    </source>
</evidence>
<dbReference type="Pfam" id="PF13340">
    <property type="entry name" value="DUF4096"/>
    <property type="match status" value="1"/>
</dbReference>
<dbReference type="PANTHER" id="PTHR30007">
    <property type="entry name" value="PHP DOMAIN PROTEIN"/>
    <property type="match status" value="1"/>
</dbReference>
<reference evidence="3 4" key="1">
    <citation type="journal article" date="2015" name="Stand. Genomic Sci.">
        <title>Genomic Encyclopedia of Bacterial and Archaeal Type Strains, Phase III: the genomes of soil and plant-associated and newly described type strains.</title>
        <authorList>
            <person name="Whitman W.B."/>
            <person name="Woyke T."/>
            <person name="Klenk H.P."/>
            <person name="Zhou Y."/>
            <person name="Lilburn T.G."/>
            <person name="Beck B.J."/>
            <person name="De Vos P."/>
            <person name="Vandamme P."/>
            <person name="Eisen J.A."/>
            <person name="Garrity G."/>
            <person name="Hugenholtz P."/>
            <person name="Kyrpides N.C."/>
        </authorList>
    </citation>
    <scope>NUCLEOTIDE SEQUENCE [LARGE SCALE GENOMIC DNA]</scope>
    <source>
        <strain evidence="3 4">CGMCC 1.6858</strain>
    </source>
</reference>
<gene>
    <name evidence="3" type="ORF">IQ22_04639</name>
</gene>
<evidence type="ECO:0000313" key="4">
    <source>
        <dbReference type="Proteomes" id="UP000316905"/>
    </source>
</evidence>
<dbReference type="AlphaFoldDB" id="A0A562PLL9"/>
<name>A0A562PLL9_9PSED</name>